<keyword evidence="1" id="KW-0808">Transferase</keyword>
<protein>
    <submittedName>
        <fullName evidence="1">Sulfur relay (Sulfurtransferase) complex TusC component, DsrF/TusC family</fullName>
    </submittedName>
</protein>
<dbReference type="STRING" id="1159017.SAMN02927930_00122"/>
<sequence length="115" mass="13343">MTIAIIQTQTEDSVSTWLGQDLLLALASHDLNPQLILTGMGLRHCCYGYDAQQQQRSLHKRYGLLELFDCPKPWVRRDELVHQQLTAEDFILPIEIIEPQEWAQRIAAFHQVLVY</sequence>
<dbReference type="RefSeq" id="WP_092590681.1">
    <property type="nucleotide sequence ID" value="NZ_FMXN01000001.1"/>
</dbReference>
<dbReference type="AlphaFoldDB" id="A0A1G6A5C6"/>
<dbReference type="OrthoDB" id="6237968at2"/>
<dbReference type="Gene3D" id="3.40.1260.10">
    <property type="entry name" value="DsrEFH-like"/>
    <property type="match status" value="1"/>
</dbReference>
<keyword evidence="2" id="KW-1185">Reference proteome</keyword>
<name>A0A1G6A5C6_9GAMM</name>
<evidence type="ECO:0000313" key="2">
    <source>
        <dbReference type="Proteomes" id="UP000199626"/>
    </source>
</evidence>
<dbReference type="SUPFAM" id="SSF75169">
    <property type="entry name" value="DsrEFH-like"/>
    <property type="match status" value="1"/>
</dbReference>
<evidence type="ECO:0000313" key="1">
    <source>
        <dbReference type="EMBL" id="SDB03223.1"/>
    </source>
</evidence>
<accession>A0A1G6A5C6</accession>
<dbReference type="Proteomes" id="UP000199626">
    <property type="component" value="Unassembled WGS sequence"/>
</dbReference>
<proteinExistence type="predicted"/>
<gene>
    <name evidence="1" type="ORF">SAMN02927930_00122</name>
</gene>
<dbReference type="EMBL" id="FMXN01000001">
    <property type="protein sequence ID" value="SDB03223.1"/>
    <property type="molecule type" value="Genomic_DNA"/>
</dbReference>
<organism evidence="1 2">
    <name type="scientific">Pseudidiomarina indica</name>
    <dbReference type="NCBI Taxonomy" id="1159017"/>
    <lineage>
        <taxon>Bacteria</taxon>
        <taxon>Pseudomonadati</taxon>
        <taxon>Pseudomonadota</taxon>
        <taxon>Gammaproteobacteria</taxon>
        <taxon>Alteromonadales</taxon>
        <taxon>Idiomarinaceae</taxon>
        <taxon>Pseudidiomarina</taxon>
    </lineage>
</organism>
<dbReference type="GO" id="GO:0016740">
    <property type="term" value="F:transferase activity"/>
    <property type="evidence" value="ECO:0007669"/>
    <property type="project" value="UniProtKB-KW"/>
</dbReference>
<dbReference type="InterPro" id="IPR027396">
    <property type="entry name" value="DsrEFH-like"/>
</dbReference>
<reference evidence="2" key="1">
    <citation type="submission" date="2016-10" db="EMBL/GenBank/DDBJ databases">
        <authorList>
            <person name="Varghese N."/>
            <person name="Submissions S."/>
        </authorList>
    </citation>
    <scope>NUCLEOTIDE SEQUENCE [LARGE SCALE GENOMIC DNA]</scope>
    <source>
        <strain evidence="2">CGMCC 1.10824</strain>
    </source>
</reference>